<evidence type="ECO:0000256" key="5">
    <source>
        <dbReference type="ARBA" id="ARBA00022741"/>
    </source>
</evidence>
<dbReference type="KEGG" id="aaf:AURANDRAFT_17832"/>
<dbReference type="AlphaFoldDB" id="F0YPU5"/>
<dbReference type="GO" id="GO:0005739">
    <property type="term" value="C:mitochondrion"/>
    <property type="evidence" value="ECO:0007669"/>
    <property type="project" value="TreeGrafter"/>
</dbReference>
<feature type="non-terminal residue" evidence="10">
    <location>
        <position position="1"/>
    </location>
</feature>
<dbReference type="Proteomes" id="UP000002729">
    <property type="component" value="Unassembled WGS sequence"/>
</dbReference>
<reference evidence="10 11" key="1">
    <citation type="journal article" date="2011" name="Proc. Natl. Acad. Sci. U.S.A.">
        <title>Niche of harmful alga Aureococcus anophagefferens revealed through ecogenomics.</title>
        <authorList>
            <person name="Gobler C.J."/>
            <person name="Berry D.L."/>
            <person name="Dyhrman S.T."/>
            <person name="Wilhelm S.W."/>
            <person name="Salamov A."/>
            <person name="Lobanov A.V."/>
            <person name="Zhang Y."/>
            <person name="Collier J.L."/>
            <person name="Wurch L.L."/>
            <person name="Kustka A.B."/>
            <person name="Dill B.D."/>
            <person name="Shah M."/>
            <person name="VerBerkmoes N.C."/>
            <person name="Kuo A."/>
            <person name="Terry A."/>
            <person name="Pangilinan J."/>
            <person name="Lindquist E.A."/>
            <person name="Lucas S."/>
            <person name="Paulsen I.T."/>
            <person name="Hattenrath-Lehmann T.K."/>
            <person name="Talmage S.C."/>
            <person name="Walker E.A."/>
            <person name="Koch F."/>
            <person name="Burson A.M."/>
            <person name="Marcoval M.A."/>
            <person name="Tang Y.Z."/>
            <person name="Lecleir G.R."/>
            <person name="Coyne K.J."/>
            <person name="Berg G.M."/>
            <person name="Bertrand E.M."/>
            <person name="Saito M.A."/>
            <person name="Gladyshev V.N."/>
            <person name="Grigoriev I.V."/>
        </authorList>
    </citation>
    <scope>NUCLEOTIDE SEQUENCE [LARGE SCALE GENOMIC DNA]</scope>
    <source>
        <strain evidence="11">CCMP 1984</strain>
    </source>
</reference>
<dbReference type="EC" id="6.1.1.7" evidence="2"/>
<dbReference type="eggNOG" id="KOG0188">
    <property type="taxonomic scope" value="Eukaryota"/>
</dbReference>
<keyword evidence="8" id="KW-0648">Protein biosynthesis</keyword>
<keyword evidence="5" id="KW-0547">Nucleotide-binding</keyword>
<dbReference type="GO" id="GO:0004813">
    <property type="term" value="F:alanine-tRNA ligase activity"/>
    <property type="evidence" value="ECO:0007669"/>
    <property type="project" value="UniProtKB-EC"/>
</dbReference>
<name>F0YPU5_AURAN</name>
<keyword evidence="4" id="KW-0436">Ligase</keyword>
<dbReference type="GO" id="GO:0006419">
    <property type="term" value="P:alanyl-tRNA aminoacylation"/>
    <property type="evidence" value="ECO:0007669"/>
    <property type="project" value="TreeGrafter"/>
</dbReference>
<dbReference type="PANTHER" id="PTHR11777:SF9">
    <property type="entry name" value="ALANINE--TRNA LIGASE, CYTOPLASMIC"/>
    <property type="match status" value="1"/>
</dbReference>
<evidence type="ECO:0000313" key="11">
    <source>
        <dbReference type="Proteomes" id="UP000002729"/>
    </source>
</evidence>
<gene>
    <name evidence="10" type="ORF">AURANDRAFT_17832</name>
</gene>
<dbReference type="GO" id="GO:0005524">
    <property type="term" value="F:ATP binding"/>
    <property type="evidence" value="ECO:0007669"/>
    <property type="project" value="UniProtKB-KW"/>
</dbReference>
<keyword evidence="3" id="KW-0820">tRNA-binding</keyword>
<keyword evidence="6" id="KW-0067">ATP-binding</keyword>
<evidence type="ECO:0000256" key="3">
    <source>
        <dbReference type="ARBA" id="ARBA00022555"/>
    </source>
</evidence>
<accession>F0YPU5</accession>
<evidence type="ECO:0000256" key="9">
    <source>
        <dbReference type="ARBA" id="ARBA00023146"/>
    </source>
</evidence>
<evidence type="ECO:0000256" key="7">
    <source>
        <dbReference type="ARBA" id="ARBA00022884"/>
    </source>
</evidence>
<evidence type="ECO:0000256" key="6">
    <source>
        <dbReference type="ARBA" id="ARBA00022840"/>
    </source>
</evidence>
<dbReference type="PANTHER" id="PTHR11777">
    <property type="entry name" value="ALANYL-TRNA SYNTHETASE"/>
    <property type="match status" value="1"/>
</dbReference>
<organism evidence="11">
    <name type="scientific">Aureococcus anophagefferens</name>
    <name type="common">Harmful bloom alga</name>
    <dbReference type="NCBI Taxonomy" id="44056"/>
    <lineage>
        <taxon>Eukaryota</taxon>
        <taxon>Sar</taxon>
        <taxon>Stramenopiles</taxon>
        <taxon>Ochrophyta</taxon>
        <taxon>Pelagophyceae</taxon>
        <taxon>Pelagomonadales</taxon>
        <taxon>Pelagomonadaceae</taxon>
        <taxon>Aureococcus</taxon>
    </lineage>
</organism>
<dbReference type="InParanoid" id="F0YPU5"/>
<evidence type="ECO:0000256" key="4">
    <source>
        <dbReference type="ARBA" id="ARBA00022598"/>
    </source>
</evidence>
<sequence>RVRVAPNHTMTHVLNFALREVLLGGSEGAKADAEKTGVDRCAQRGSYVDDERLRFDFAWDAPLTADQLKAVEAIVNETIAAGLVVD</sequence>
<keyword evidence="11" id="KW-1185">Reference proteome</keyword>
<dbReference type="SUPFAM" id="SSF55186">
    <property type="entry name" value="ThrRS/AlaRS common domain"/>
    <property type="match status" value="1"/>
</dbReference>
<dbReference type="GO" id="GO:0002161">
    <property type="term" value="F:aminoacyl-tRNA deacylase activity"/>
    <property type="evidence" value="ECO:0007669"/>
    <property type="project" value="TreeGrafter"/>
</dbReference>
<dbReference type="EMBL" id="GL833276">
    <property type="protein sequence ID" value="EGB02865.1"/>
    <property type="molecule type" value="Genomic_DNA"/>
</dbReference>
<proteinExistence type="inferred from homology"/>
<evidence type="ECO:0000313" key="10">
    <source>
        <dbReference type="EMBL" id="EGB02865.1"/>
    </source>
</evidence>
<protein>
    <recommendedName>
        <fullName evidence="2">alanine--tRNA ligase</fullName>
        <ecNumber evidence="2">6.1.1.7</ecNumber>
    </recommendedName>
</protein>
<dbReference type="GO" id="GO:0000049">
    <property type="term" value="F:tRNA binding"/>
    <property type="evidence" value="ECO:0007669"/>
    <property type="project" value="UniProtKB-KW"/>
</dbReference>
<dbReference type="FunFam" id="3.30.980.10:FF:000004">
    <property type="entry name" value="Alanine--tRNA ligase, cytoplasmic"/>
    <property type="match status" value="1"/>
</dbReference>
<dbReference type="InterPro" id="IPR050058">
    <property type="entry name" value="Ala-tRNA_ligase"/>
</dbReference>
<comment type="similarity">
    <text evidence="1">Belongs to the class-II aminoacyl-tRNA synthetase family.</text>
</comment>
<dbReference type="RefSeq" id="XP_009042436.1">
    <property type="nucleotide sequence ID" value="XM_009044188.1"/>
</dbReference>
<keyword evidence="7" id="KW-0694">RNA-binding</keyword>
<dbReference type="InterPro" id="IPR018163">
    <property type="entry name" value="Thr/Ala-tRNA-synth_IIc_edit"/>
</dbReference>
<evidence type="ECO:0000256" key="1">
    <source>
        <dbReference type="ARBA" id="ARBA00008226"/>
    </source>
</evidence>
<evidence type="ECO:0000256" key="8">
    <source>
        <dbReference type="ARBA" id="ARBA00022917"/>
    </source>
</evidence>
<dbReference type="GeneID" id="20218902"/>
<dbReference type="OrthoDB" id="2423964at2759"/>
<keyword evidence="9" id="KW-0030">Aminoacyl-tRNA synthetase</keyword>
<feature type="non-terminal residue" evidence="10">
    <location>
        <position position="86"/>
    </location>
</feature>
<dbReference type="Gene3D" id="3.30.980.10">
    <property type="entry name" value="Threonyl-trna Synthetase, Chain A, domain 2"/>
    <property type="match status" value="1"/>
</dbReference>
<evidence type="ECO:0000256" key="2">
    <source>
        <dbReference type="ARBA" id="ARBA00013168"/>
    </source>
</evidence>